<dbReference type="SUPFAM" id="SSF52402">
    <property type="entry name" value="Adenine nucleotide alpha hydrolases-like"/>
    <property type="match status" value="1"/>
</dbReference>
<dbReference type="CDD" id="cd01990">
    <property type="entry name" value="LarE-like"/>
    <property type="match status" value="1"/>
</dbReference>
<gene>
    <name evidence="3" type="ORF">HNQ80_002404</name>
</gene>
<dbReference type="GO" id="GO:0006163">
    <property type="term" value="P:purine nucleotide metabolic process"/>
    <property type="evidence" value="ECO:0007669"/>
    <property type="project" value="UniProtKB-ARBA"/>
</dbReference>
<dbReference type="InterPro" id="IPR005232">
    <property type="entry name" value="LarE"/>
</dbReference>
<protein>
    <recommendedName>
        <fullName evidence="2">NAD/GMP synthase domain-containing protein</fullName>
    </recommendedName>
</protein>
<evidence type="ECO:0000256" key="1">
    <source>
        <dbReference type="PIRSR" id="PIRSR006661-1"/>
    </source>
</evidence>
<comment type="caution">
    <text evidence="3">The sequence shown here is derived from an EMBL/GenBank/DDBJ whole genome shotgun (WGS) entry which is preliminary data.</text>
</comment>
<proteinExistence type="predicted"/>
<dbReference type="PIRSF" id="PIRSF006661">
    <property type="entry name" value="PP-lp_UCP006661"/>
    <property type="match status" value="1"/>
</dbReference>
<dbReference type="Pfam" id="PF02540">
    <property type="entry name" value="NAD_synthase"/>
    <property type="match status" value="1"/>
</dbReference>
<dbReference type="InterPro" id="IPR022310">
    <property type="entry name" value="NAD/GMP_synthase"/>
</dbReference>
<feature type="active site" description="Nucleophile and sulfur donor" evidence="1">
    <location>
        <position position="175"/>
    </location>
</feature>
<name>A0A841L1S0_9FIRM</name>
<reference evidence="3 4" key="1">
    <citation type="submission" date="2020-08" db="EMBL/GenBank/DDBJ databases">
        <title>Genomic Encyclopedia of Type Strains, Phase IV (KMG-IV): sequencing the most valuable type-strain genomes for metagenomic binning, comparative biology and taxonomic classification.</title>
        <authorList>
            <person name="Goeker M."/>
        </authorList>
    </citation>
    <scope>NUCLEOTIDE SEQUENCE [LARGE SCALE GENOMIC DNA]</scope>
    <source>
        <strain evidence="3 4">DSM 103526</strain>
    </source>
</reference>
<dbReference type="Proteomes" id="UP000579281">
    <property type="component" value="Unassembled WGS sequence"/>
</dbReference>
<dbReference type="AlphaFoldDB" id="A0A841L1S0"/>
<organism evidence="3 4">
    <name type="scientific">Anaerosolibacter carboniphilus</name>
    <dbReference type="NCBI Taxonomy" id="1417629"/>
    <lineage>
        <taxon>Bacteria</taxon>
        <taxon>Bacillati</taxon>
        <taxon>Bacillota</taxon>
        <taxon>Clostridia</taxon>
        <taxon>Peptostreptococcales</taxon>
        <taxon>Thermotaleaceae</taxon>
        <taxon>Anaerosolibacter</taxon>
    </lineage>
</organism>
<evidence type="ECO:0000259" key="2">
    <source>
        <dbReference type="Pfam" id="PF02540"/>
    </source>
</evidence>
<dbReference type="InterPro" id="IPR052188">
    <property type="entry name" value="Ni-pincer_cofactor_biosynth"/>
</dbReference>
<evidence type="ECO:0000313" key="3">
    <source>
        <dbReference type="EMBL" id="MBB6216305.1"/>
    </source>
</evidence>
<feature type="domain" description="NAD/GMP synthase" evidence="2">
    <location>
        <begin position="16"/>
        <end position="77"/>
    </location>
</feature>
<dbReference type="EMBL" id="JACHEN010000013">
    <property type="protein sequence ID" value="MBB6216305.1"/>
    <property type="molecule type" value="Genomic_DNA"/>
</dbReference>
<dbReference type="PANTHER" id="PTHR43169">
    <property type="entry name" value="EXSB FAMILY PROTEIN"/>
    <property type="match status" value="1"/>
</dbReference>
<dbReference type="InterPro" id="IPR014729">
    <property type="entry name" value="Rossmann-like_a/b/a_fold"/>
</dbReference>
<dbReference type="GO" id="GO:0016783">
    <property type="term" value="F:sulfurtransferase activity"/>
    <property type="evidence" value="ECO:0007669"/>
    <property type="project" value="InterPro"/>
</dbReference>
<dbReference type="PANTHER" id="PTHR43169:SF2">
    <property type="entry name" value="NAD_GMP SYNTHASE DOMAIN-CONTAINING PROTEIN"/>
    <property type="match status" value="1"/>
</dbReference>
<sequence>MNPQEKLIKLKEFLRNLKSAVIAFSGGVDSTFLLKVAHEVLGDQVIAVTARSSTYPERELNEAKQYAKDMGVKHIVIVSEELEIEGFSKNPTNRCYFCKHELFSKVRDVANEHHMLHVLDGSNYDDLGDFRPGMHAAKELHVVSPLREMGLTKDDIRVLSKDMELPTWNKPAFACLSSRFPYGQEITPEKLKMVDLAEQYLLDLGFRQIRVRHHDQIARIEVASTEREKFFDIKVMDQIGTKLKEIGFTYVTLDILGYRTGSMNEVLSEDIKNNKGISK</sequence>
<dbReference type="RefSeq" id="WP_184310838.1">
    <property type="nucleotide sequence ID" value="NZ_JACHEN010000013.1"/>
</dbReference>
<dbReference type="NCBIfam" id="TIGR00268">
    <property type="entry name" value="ATP-dependent sacrificial sulfur transferase LarE"/>
    <property type="match status" value="1"/>
</dbReference>
<accession>A0A841L1S0</accession>
<keyword evidence="4" id="KW-1185">Reference proteome</keyword>
<evidence type="ECO:0000313" key="4">
    <source>
        <dbReference type="Proteomes" id="UP000579281"/>
    </source>
</evidence>
<dbReference type="Gene3D" id="3.40.50.620">
    <property type="entry name" value="HUPs"/>
    <property type="match status" value="1"/>
</dbReference>